<proteinExistence type="predicted"/>
<evidence type="ECO:0000313" key="1">
    <source>
        <dbReference type="EMBL" id="APB62334.1"/>
    </source>
</evidence>
<dbReference type="AlphaFoldDB" id="A0A1J0AKT0"/>
<reference evidence="1" key="5">
    <citation type="submission" date="2016-08" db="EMBL/GenBank/DDBJ databases">
        <authorList>
            <person name="Satsunkevich N.E."/>
            <person name="Valentovich L.N."/>
            <person name="Kolomiets E.I."/>
            <person name="Titok M.A."/>
        </authorList>
    </citation>
    <scope>NUCLEOTIDE SEQUENCE</scope>
    <source>
        <strain evidence="1">72</strain>
        <plasmid evidence="1">pBS72</plasmid>
    </source>
</reference>
<accession>A0A1J0AKT0</accession>
<reference evidence="1" key="1">
    <citation type="journal article" date="2002" name="Mikrobiologiia">
        <title>Soil strain of Bacillus subtilis harboring a large plasmid that mediates high-frequency conjugal mobilization.</title>
        <authorList>
            <person name="Lotareva O.V."/>
            <person name="Poluektova E.U."/>
            <person name="Titok M.A."/>
            <person name="Prozorov A.A."/>
        </authorList>
    </citation>
    <scope>NUCLEOTIDE SEQUENCE</scope>
    <source>
        <strain evidence="1">72</strain>
        <plasmid evidence="1">pBS72</plasmid>
    </source>
</reference>
<sequence length="55" mass="6626">MPIEELNSYYCEECEKWTYIEELHYCVYCAYCGEEGINKGSKTYEKLRKKGTDRQ</sequence>
<organism evidence="1">
    <name type="scientific">Bacillus subtilis</name>
    <dbReference type="NCBI Taxonomy" id="1423"/>
    <lineage>
        <taxon>Bacteria</taxon>
        <taxon>Bacillati</taxon>
        <taxon>Bacillota</taxon>
        <taxon>Bacilli</taxon>
        <taxon>Bacillales</taxon>
        <taxon>Bacillaceae</taxon>
        <taxon>Bacillus</taxon>
    </lineage>
</organism>
<name>A0A1J0AKT0_BACIU</name>
<dbReference type="RefSeq" id="WP_175271384.1">
    <property type="nucleotide sequence ID" value="NZ_JARTBI010000012.1"/>
</dbReference>
<gene>
    <name evidence="1" type="ORF">pBS72_0650</name>
</gene>
<dbReference type="EMBL" id="KX711616">
    <property type="protein sequence ID" value="APB62334.1"/>
    <property type="molecule type" value="Genomic_DNA"/>
</dbReference>
<keyword evidence="1" id="KW-0614">Plasmid</keyword>
<protein>
    <submittedName>
        <fullName evidence="1">Uncharacterized protein</fullName>
    </submittedName>
</protein>
<reference evidence="1" key="4">
    <citation type="journal article" date="2006" name="Microbiology">
        <title>The replicative polymerases PolC and DnaE are required for theta replication of the Bacillus subtilis plasmid pBS72.</title>
        <authorList>
            <person name="Titok M."/>
            <person name="Suski C."/>
            <person name="Dalmais B."/>
            <person name="Ehrlich S.D."/>
            <person name="Janniere L."/>
        </authorList>
    </citation>
    <scope>NUCLEOTIDE SEQUENCE</scope>
    <source>
        <strain evidence="1">72</strain>
        <plasmid evidence="1">pBS72</plasmid>
    </source>
</reference>
<geneLocation type="plasmid" evidence="1">
    <name>pBS72</name>
</geneLocation>
<reference evidence="1" key="2">
    <citation type="journal article" date="2003" name="Plasmid">
        <title>Bacillus subtilis soil isolates: plasmid replicon analysis and construction of a new theta-replicating vector.</title>
        <authorList>
            <person name="Titok M.A."/>
            <person name="Chapuis J."/>
            <person name="Selezneva Y.V."/>
            <person name="Lagodich A.V."/>
            <person name="Prokulevich V.A."/>
            <person name="Ehrlich S.D."/>
            <person name="Janniere L."/>
        </authorList>
    </citation>
    <scope>NUCLEOTIDE SEQUENCE</scope>
    <source>
        <strain evidence="1">72</strain>
        <plasmid evidence="1">pBS72</plasmid>
    </source>
</reference>
<reference evidence="1" key="3">
    <citation type="journal article" date="2004" name="Mol. Biol. (Mosk.)">
        <title>The replication system of plasmids from Bacillus subtilis environmental isolates.</title>
        <authorList>
            <person name="Lagodich A.V."/>
            <person name="Shtaniuk Iu.V."/>
            <person name="Prozorov A.A."/>
            <person name="Titok M.A."/>
        </authorList>
    </citation>
    <scope>NUCLEOTIDE SEQUENCE</scope>
    <source>
        <strain evidence="1">72</strain>
        <plasmid evidence="1">pBS72</plasmid>
    </source>
</reference>